<evidence type="ECO:0000256" key="7">
    <source>
        <dbReference type="ARBA" id="ARBA00038151"/>
    </source>
</evidence>
<feature type="transmembrane region" description="Helical" evidence="10">
    <location>
        <begin position="31"/>
        <end position="49"/>
    </location>
</feature>
<accession>A0A1X9YXH2</accession>
<comment type="similarity">
    <text evidence="7">Belongs to the drug/metabolite transporter (DMT) superfamily. Small multidrug resistance (SMR) (TC 2.A.7.1) family. Gdx/SugE subfamily.</text>
</comment>
<dbReference type="GO" id="GO:1990961">
    <property type="term" value="P:xenobiotic detoxification by transmembrane export across the plasma membrane"/>
    <property type="evidence" value="ECO:0007669"/>
    <property type="project" value="UniProtKB-ARBA"/>
</dbReference>
<dbReference type="RefSeq" id="WP_025609197.1">
    <property type="nucleotide sequence ID" value="NZ_CP021235.1"/>
</dbReference>
<name>A0A1X9YXH2_9BACT</name>
<evidence type="ECO:0000256" key="4">
    <source>
        <dbReference type="ARBA" id="ARBA00022692"/>
    </source>
</evidence>
<reference evidence="12" key="1">
    <citation type="submission" date="2017-05" db="EMBL/GenBank/DDBJ databases">
        <authorList>
            <person name="Ray J."/>
            <person name="Price M."/>
            <person name="Deutschbauer A."/>
        </authorList>
    </citation>
    <scope>NUCLEOTIDE SEQUENCE [LARGE SCALE GENOMIC DNA]</scope>
    <source>
        <strain evidence="12">DSM 19842</strain>
    </source>
</reference>
<comment type="subcellular location">
    <subcellularLocation>
        <location evidence="1 9">Cell membrane</location>
        <topology evidence="1 9">Multi-pass membrane protein</topology>
    </subcellularLocation>
</comment>
<dbReference type="EMBL" id="CP021235">
    <property type="protein sequence ID" value="ARS37532.1"/>
    <property type="molecule type" value="Genomic_DNA"/>
</dbReference>
<dbReference type="InterPro" id="IPR037185">
    <property type="entry name" value="EmrE-like"/>
</dbReference>
<evidence type="ECO:0000256" key="6">
    <source>
        <dbReference type="ARBA" id="ARBA00023136"/>
    </source>
</evidence>
<gene>
    <name evidence="11" type="ORF">CA264_20035</name>
</gene>
<keyword evidence="3" id="KW-1003">Cell membrane</keyword>
<feature type="transmembrane region" description="Helical" evidence="10">
    <location>
        <begin position="61"/>
        <end position="80"/>
    </location>
</feature>
<evidence type="ECO:0000256" key="5">
    <source>
        <dbReference type="ARBA" id="ARBA00022989"/>
    </source>
</evidence>
<feature type="transmembrane region" description="Helical" evidence="10">
    <location>
        <begin position="86"/>
        <end position="105"/>
    </location>
</feature>
<dbReference type="GO" id="GO:0005886">
    <property type="term" value="C:plasma membrane"/>
    <property type="evidence" value="ECO:0007669"/>
    <property type="project" value="UniProtKB-SubCell"/>
</dbReference>
<evidence type="ECO:0000256" key="3">
    <source>
        <dbReference type="ARBA" id="ARBA00022475"/>
    </source>
</evidence>
<dbReference type="Proteomes" id="UP000266292">
    <property type="component" value="Chromosome"/>
</dbReference>
<dbReference type="InterPro" id="IPR000390">
    <property type="entry name" value="Small_drug/metabolite_transptr"/>
</dbReference>
<dbReference type="SUPFAM" id="SSF103481">
    <property type="entry name" value="Multidrug resistance efflux transporter EmrE"/>
    <property type="match status" value="1"/>
</dbReference>
<dbReference type="PANTHER" id="PTHR30561:SF0">
    <property type="entry name" value="GUANIDINIUM EXPORTER"/>
    <property type="match status" value="1"/>
</dbReference>
<sequence>MNAAWVYLVLAGICEIGWAFGLKYSEGFTKLGVSAVTVVVMILSFVLLSQAMKTLPLGTAYAIWTGIGAAGTAILGIVFLNEPRDLIRIFCILLIVAGVVGLKVFSGSES</sequence>
<dbReference type="FunFam" id="1.10.3730.20:FF:000001">
    <property type="entry name" value="Quaternary ammonium compound resistance transporter SugE"/>
    <property type="match status" value="1"/>
</dbReference>
<evidence type="ECO:0000256" key="10">
    <source>
        <dbReference type="SAM" id="Phobius"/>
    </source>
</evidence>
<keyword evidence="2" id="KW-0813">Transport</keyword>
<keyword evidence="5 10" id="KW-1133">Transmembrane helix</keyword>
<evidence type="ECO:0000256" key="1">
    <source>
        <dbReference type="ARBA" id="ARBA00004651"/>
    </source>
</evidence>
<dbReference type="KEGG" id="pact:CA264_20035"/>
<dbReference type="Pfam" id="PF00893">
    <property type="entry name" value="Multi_Drug_Res"/>
    <property type="match status" value="1"/>
</dbReference>
<evidence type="ECO:0000313" key="11">
    <source>
        <dbReference type="EMBL" id="ARS37532.1"/>
    </source>
</evidence>
<keyword evidence="4 9" id="KW-0812">Transmembrane</keyword>
<dbReference type="GO" id="GO:0022857">
    <property type="term" value="F:transmembrane transporter activity"/>
    <property type="evidence" value="ECO:0007669"/>
    <property type="project" value="InterPro"/>
</dbReference>
<keyword evidence="6 10" id="KW-0472">Membrane</keyword>
<dbReference type="AlphaFoldDB" id="A0A1X9YXH2"/>
<dbReference type="Gene3D" id="1.10.3730.20">
    <property type="match status" value="1"/>
</dbReference>
<evidence type="ECO:0000256" key="8">
    <source>
        <dbReference type="ARBA" id="ARBA00039168"/>
    </source>
</evidence>
<dbReference type="OrthoDB" id="21828at2"/>
<dbReference type="InterPro" id="IPR045324">
    <property type="entry name" value="Small_multidrug_res"/>
</dbReference>
<proteinExistence type="inferred from homology"/>
<evidence type="ECO:0000313" key="12">
    <source>
        <dbReference type="Proteomes" id="UP000266292"/>
    </source>
</evidence>
<dbReference type="PANTHER" id="PTHR30561">
    <property type="entry name" value="SMR FAMILY PROTON-DEPENDENT DRUG EFFLUX TRANSPORTER SUGE"/>
    <property type="match status" value="1"/>
</dbReference>
<keyword evidence="12" id="KW-1185">Reference proteome</keyword>
<dbReference type="STRING" id="709015.GCA_000472485_04043"/>
<organism evidence="11 12">
    <name type="scientific">Pontibacter actiniarum</name>
    <dbReference type="NCBI Taxonomy" id="323450"/>
    <lineage>
        <taxon>Bacteria</taxon>
        <taxon>Pseudomonadati</taxon>
        <taxon>Bacteroidota</taxon>
        <taxon>Cytophagia</taxon>
        <taxon>Cytophagales</taxon>
        <taxon>Hymenobacteraceae</taxon>
        <taxon>Pontibacter</taxon>
    </lineage>
</organism>
<evidence type="ECO:0000256" key="9">
    <source>
        <dbReference type="RuleBase" id="RU003942"/>
    </source>
</evidence>
<evidence type="ECO:0000256" key="2">
    <source>
        <dbReference type="ARBA" id="ARBA00022448"/>
    </source>
</evidence>
<protein>
    <recommendedName>
        <fullName evidence="8">Guanidinium exporter</fullName>
    </recommendedName>
</protein>